<dbReference type="SUPFAM" id="SSF53756">
    <property type="entry name" value="UDP-Glycosyltransferase/glycogen phosphorylase"/>
    <property type="match status" value="1"/>
</dbReference>
<keyword evidence="6 8" id="KW-0808">Transferase</keyword>
<comment type="pathway">
    <text evidence="3 8">Glycan biosynthesis; glycogen biosynthesis.</text>
</comment>
<dbReference type="PANTHER" id="PTHR45825">
    <property type="entry name" value="GRANULE-BOUND STARCH SYNTHASE 1, CHLOROPLASTIC/AMYLOPLASTIC"/>
    <property type="match status" value="1"/>
</dbReference>
<dbReference type="InterPro" id="IPR001296">
    <property type="entry name" value="Glyco_trans_1"/>
</dbReference>
<dbReference type="GO" id="GO:0009011">
    <property type="term" value="F:alpha-1,4-glucan glucosyltransferase (ADP-glucose donor) activity"/>
    <property type="evidence" value="ECO:0007669"/>
    <property type="project" value="UniProtKB-UniRule"/>
</dbReference>
<dbReference type="NCBIfam" id="TIGR02095">
    <property type="entry name" value="glgA"/>
    <property type="match status" value="1"/>
</dbReference>
<feature type="domain" description="Starch synthase catalytic" evidence="10">
    <location>
        <begin position="6"/>
        <end position="242"/>
    </location>
</feature>
<evidence type="ECO:0000256" key="5">
    <source>
        <dbReference type="ARBA" id="ARBA00022676"/>
    </source>
</evidence>
<dbReference type="PANTHER" id="PTHR45825:SF11">
    <property type="entry name" value="ALPHA AMYLASE DOMAIN-CONTAINING PROTEIN"/>
    <property type="match status" value="1"/>
</dbReference>
<evidence type="ECO:0000256" key="3">
    <source>
        <dbReference type="ARBA" id="ARBA00004964"/>
    </source>
</evidence>
<evidence type="ECO:0000256" key="6">
    <source>
        <dbReference type="ARBA" id="ARBA00022679"/>
    </source>
</evidence>
<keyword evidence="12" id="KW-1185">Reference proteome</keyword>
<dbReference type="HAMAP" id="MF_00484">
    <property type="entry name" value="Glycogen_synth"/>
    <property type="match status" value="1"/>
</dbReference>
<feature type="binding site" evidence="8">
    <location>
        <position position="19"/>
    </location>
    <ligand>
        <name>ADP-alpha-D-glucose</name>
        <dbReference type="ChEBI" id="CHEBI:57498"/>
    </ligand>
</feature>
<comment type="similarity">
    <text evidence="4 8">Belongs to the glycosyltransferase 1 family. Bacterial/plant glycogen synthase subfamily.</text>
</comment>
<dbReference type="EC" id="2.4.1.21" evidence="8"/>
<evidence type="ECO:0000256" key="1">
    <source>
        <dbReference type="ARBA" id="ARBA00001478"/>
    </source>
</evidence>
<dbReference type="GO" id="GO:0005978">
    <property type="term" value="P:glycogen biosynthetic process"/>
    <property type="evidence" value="ECO:0007669"/>
    <property type="project" value="UniProtKB-UniRule"/>
</dbReference>
<keyword evidence="7 8" id="KW-0320">Glycogen biosynthesis</keyword>
<evidence type="ECO:0000256" key="7">
    <source>
        <dbReference type="ARBA" id="ARBA00023056"/>
    </source>
</evidence>
<dbReference type="NCBIfam" id="NF001899">
    <property type="entry name" value="PRK00654.1-2"/>
    <property type="match status" value="1"/>
</dbReference>
<dbReference type="InterPro" id="IPR013534">
    <property type="entry name" value="Starch_synth_cat_dom"/>
</dbReference>
<feature type="domain" description="Glycosyl transferase family 1" evidence="9">
    <location>
        <begin position="299"/>
        <end position="448"/>
    </location>
</feature>
<dbReference type="Pfam" id="PF00534">
    <property type="entry name" value="Glycos_transf_1"/>
    <property type="match status" value="1"/>
</dbReference>
<evidence type="ECO:0000256" key="2">
    <source>
        <dbReference type="ARBA" id="ARBA00002764"/>
    </source>
</evidence>
<sequence length="488" mass="52120">MAAAPRILQVCAEIFPLLKTGGLADVAGALPGALVAEGADPRVLLPGFAPILAGLQDAQEVGWLPARGQVPAARLLTGLLPACGGVRAYVIDAPDLYQREGGPYADARQQPWSDNPLRFARLGWAAAELAAGVDPFWSPEVVHAHDWHAGLAPACMRALGVRAGSLYTIHNLAYQGDFDAGVFPSLGLPAVQFQPDGLEFWGRVNFMKAGLYYADRLSTVSPSYAREIQQPEQGMGLDGLLRARAEVLHGVLNGVDPAVWNPATDVLIPARYDGAKLAGKARCKTALQQQLGLTEDAAAPLFCVVSRLTEQKGLHLMLQALPALLARGAQFALLGSGDGWMEQAFRELASAHPASAAVRIGYDEPFAHRLIAGADAIVVPSRFEPCGLTQLYGLAYGTLPVVRRVGGLADTVTNCALENLADGSATGIVFDAFDAGALDAALRRAQALHQRKTDWKAVQRTAMACRHDWQPAARDYLHLYHLITDARR</sequence>
<dbReference type="Pfam" id="PF08323">
    <property type="entry name" value="Glyco_transf_5"/>
    <property type="match status" value="1"/>
</dbReference>
<dbReference type="InterPro" id="IPR011835">
    <property type="entry name" value="GS/SS"/>
</dbReference>
<organism evidence="11 12">
    <name type="scientific">Ideonella aquatica</name>
    <dbReference type="NCBI Taxonomy" id="2824119"/>
    <lineage>
        <taxon>Bacteria</taxon>
        <taxon>Pseudomonadati</taxon>
        <taxon>Pseudomonadota</taxon>
        <taxon>Betaproteobacteria</taxon>
        <taxon>Burkholderiales</taxon>
        <taxon>Sphaerotilaceae</taxon>
        <taxon>Ideonella</taxon>
    </lineage>
</organism>
<dbReference type="CDD" id="cd03791">
    <property type="entry name" value="GT5_Glycogen_synthase_DULL1-like"/>
    <property type="match status" value="1"/>
</dbReference>
<dbReference type="Proteomes" id="UP000678374">
    <property type="component" value="Unassembled WGS sequence"/>
</dbReference>
<comment type="caution">
    <text evidence="11">The sequence shown here is derived from an EMBL/GenBank/DDBJ whole genome shotgun (WGS) entry which is preliminary data.</text>
</comment>
<dbReference type="AlphaFoldDB" id="A0A940YGW3"/>
<evidence type="ECO:0000259" key="9">
    <source>
        <dbReference type="Pfam" id="PF00534"/>
    </source>
</evidence>
<comment type="function">
    <text evidence="2 8">Synthesizes alpha-1,4-glucan chains using ADP-glucose.</text>
</comment>
<evidence type="ECO:0000313" key="11">
    <source>
        <dbReference type="EMBL" id="MBQ0957604.1"/>
    </source>
</evidence>
<gene>
    <name evidence="8 11" type="primary">glgA</name>
    <name evidence="11" type="ORF">KAK06_01415</name>
</gene>
<name>A0A940YGW3_9BURK</name>
<dbReference type="GO" id="GO:0004373">
    <property type="term" value="F:alpha-1,4-glucan glucosyltransferase (UDP-glucose donor) activity"/>
    <property type="evidence" value="ECO:0007669"/>
    <property type="project" value="InterPro"/>
</dbReference>
<reference evidence="11" key="1">
    <citation type="submission" date="2021-04" db="EMBL/GenBank/DDBJ databases">
        <title>The genome sequence of Ideonella sp. 4Y11.</title>
        <authorList>
            <person name="Liu Y."/>
        </authorList>
    </citation>
    <scope>NUCLEOTIDE SEQUENCE</scope>
    <source>
        <strain evidence="11">4Y11</strain>
    </source>
</reference>
<dbReference type="RefSeq" id="WP_210799920.1">
    <property type="nucleotide sequence ID" value="NZ_JAGQDE010000001.1"/>
</dbReference>
<dbReference type="Gene3D" id="3.40.50.2000">
    <property type="entry name" value="Glycogen Phosphorylase B"/>
    <property type="match status" value="2"/>
</dbReference>
<evidence type="ECO:0000259" key="10">
    <source>
        <dbReference type="Pfam" id="PF08323"/>
    </source>
</evidence>
<comment type="catalytic activity">
    <reaction evidence="1 8">
        <text>[(1-&gt;4)-alpha-D-glucosyl](n) + ADP-alpha-D-glucose = [(1-&gt;4)-alpha-D-glucosyl](n+1) + ADP + H(+)</text>
        <dbReference type="Rhea" id="RHEA:18189"/>
        <dbReference type="Rhea" id="RHEA-COMP:9584"/>
        <dbReference type="Rhea" id="RHEA-COMP:9587"/>
        <dbReference type="ChEBI" id="CHEBI:15378"/>
        <dbReference type="ChEBI" id="CHEBI:15444"/>
        <dbReference type="ChEBI" id="CHEBI:57498"/>
        <dbReference type="ChEBI" id="CHEBI:456216"/>
        <dbReference type="EC" id="2.4.1.21"/>
    </reaction>
</comment>
<evidence type="ECO:0000256" key="8">
    <source>
        <dbReference type="HAMAP-Rule" id="MF_00484"/>
    </source>
</evidence>
<keyword evidence="5 8" id="KW-0328">Glycosyltransferase</keyword>
<dbReference type="EMBL" id="JAGQDE010000001">
    <property type="protein sequence ID" value="MBQ0957604.1"/>
    <property type="molecule type" value="Genomic_DNA"/>
</dbReference>
<proteinExistence type="inferred from homology"/>
<evidence type="ECO:0000313" key="12">
    <source>
        <dbReference type="Proteomes" id="UP000678374"/>
    </source>
</evidence>
<evidence type="ECO:0000256" key="4">
    <source>
        <dbReference type="ARBA" id="ARBA00010281"/>
    </source>
</evidence>
<protein>
    <recommendedName>
        <fullName evidence="8">Glycogen synthase</fullName>
        <ecNumber evidence="8">2.4.1.21</ecNumber>
    </recommendedName>
    <alternativeName>
        <fullName evidence="8">Starch [bacterial glycogen] synthase</fullName>
    </alternativeName>
</protein>
<accession>A0A940YGW3</accession>
<dbReference type="GO" id="GO:0005829">
    <property type="term" value="C:cytosol"/>
    <property type="evidence" value="ECO:0007669"/>
    <property type="project" value="TreeGrafter"/>
</dbReference>